<organism evidence="1 2">
    <name type="scientific">Rhabditophanes sp. KR3021</name>
    <dbReference type="NCBI Taxonomy" id="114890"/>
    <lineage>
        <taxon>Eukaryota</taxon>
        <taxon>Metazoa</taxon>
        <taxon>Ecdysozoa</taxon>
        <taxon>Nematoda</taxon>
        <taxon>Chromadorea</taxon>
        <taxon>Rhabditida</taxon>
        <taxon>Tylenchina</taxon>
        <taxon>Panagrolaimomorpha</taxon>
        <taxon>Strongyloidoidea</taxon>
        <taxon>Alloionematidae</taxon>
        <taxon>Rhabditophanes</taxon>
    </lineage>
</organism>
<protein>
    <submittedName>
        <fullName evidence="2">Ovule protein</fullName>
    </submittedName>
</protein>
<name>A0AC35U013_9BILA</name>
<dbReference type="WBParaSite" id="RSKR_0000595900.1">
    <property type="protein sequence ID" value="RSKR_0000595900.1"/>
    <property type="gene ID" value="RSKR_0000595900"/>
</dbReference>
<proteinExistence type="predicted"/>
<reference evidence="2" key="1">
    <citation type="submission" date="2016-11" db="UniProtKB">
        <authorList>
            <consortium name="WormBaseParasite"/>
        </authorList>
    </citation>
    <scope>IDENTIFICATION</scope>
    <source>
        <strain evidence="2">KR3021</strain>
    </source>
</reference>
<accession>A0AC35U013</accession>
<evidence type="ECO:0000313" key="1">
    <source>
        <dbReference type="Proteomes" id="UP000095286"/>
    </source>
</evidence>
<dbReference type="Proteomes" id="UP000095286">
    <property type="component" value="Unplaced"/>
</dbReference>
<sequence length="225" mass="25307">MILNKTPSKIFEAGFLSVLKDQPNQRRIYNKIGEYSGNDQSLAVPRVHSSVKEKKQHSTPISSTEFAPATGRLPKRANPPQETILQYPTIVMKDGKKSSTVSVLRKMVGRIPFISCITCTPSKTNKCTVRQHQYGVVDREMYQQQSPKRNLAIESSWKKERLPPPAPPLNPEQPAPSKHHSASISTTAAISHHIHFLDDDIMDQANYLTHPIYLFPSNPSYSTTF</sequence>
<evidence type="ECO:0000313" key="2">
    <source>
        <dbReference type="WBParaSite" id="RSKR_0000595900.1"/>
    </source>
</evidence>